<name>A0A140HER3_9VIRU</name>
<protein>
    <submittedName>
        <fullName evidence="1">Putative polymerase</fullName>
    </submittedName>
</protein>
<proteinExistence type="predicted"/>
<dbReference type="EMBL" id="KU754525">
    <property type="protein sequence ID" value="AMO03240.1"/>
    <property type="molecule type" value="Genomic_RNA"/>
</dbReference>
<evidence type="ECO:0000313" key="1">
    <source>
        <dbReference type="EMBL" id="AMO03240.1"/>
    </source>
</evidence>
<organism evidence="1">
    <name type="scientific">Craigmillar Park virus</name>
    <dbReference type="NCBI Taxonomy" id="1807811"/>
    <lineage>
        <taxon>Viruses</taxon>
        <taxon>Riboviria</taxon>
        <taxon>Orthornavirae</taxon>
        <taxon>Kitrinoviricota</taxon>
        <taxon>Magsaviricetes</taxon>
        <taxon>Nodamuvirales</taxon>
        <taxon>Nodaviridae</taxon>
    </lineage>
</organism>
<accession>A0A140HER3</accession>
<sequence length="181" mass="20679">MQDHLKGMLRDSHHLGSFTAIDKITGKWRYGITGTVSGLLGIIPQDTGKSVRQSFRVRQGTDEAIIKTTSWNQSVDTNDHHQLWGNLFHITEADYLPYMPGATYPQLHLMALVGYSYDPDPPEPDWHSAGLFLELKTYRSPSILSPSNKFMNDSYEVVMKSYVRRVEPFLRQVQAFVDFTL</sequence>
<reference evidence="1" key="1">
    <citation type="journal article" date="2016" name="Evol. Bioinform. Online">
        <title>Twenty-five new viruses associated with the Drosophilidae (Diptera).</title>
        <authorList>
            <person name="Webster C.L."/>
            <person name="Longdon B."/>
            <person name="Lewis S.H."/>
            <person name="Obbard D.J."/>
        </authorList>
    </citation>
    <scope>NUCLEOTIDE SEQUENCE</scope>
    <source>
        <strain evidence="1">Dsus_PoolSeq3</strain>
    </source>
</reference>